<feature type="domain" description="UvrD-like helicase C-terminal" evidence="14">
    <location>
        <begin position="282"/>
        <end position="586"/>
    </location>
</feature>
<dbReference type="STRING" id="342668.A0A1B8G9X6"/>
<dbReference type="Proteomes" id="UP000091956">
    <property type="component" value="Unassembled WGS sequence"/>
</dbReference>
<feature type="compositionally biased region" description="Basic and acidic residues" evidence="12">
    <location>
        <begin position="921"/>
        <end position="930"/>
    </location>
</feature>
<keyword evidence="2 11" id="KW-0547">Nucleotide-binding</keyword>
<dbReference type="GO" id="GO:0016787">
    <property type="term" value="F:hydrolase activity"/>
    <property type="evidence" value="ECO:0007669"/>
    <property type="project" value="UniProtKB-UniRule"/>
</dbReference>
<reference evidence="16" key="2">
    <citation type="journal article" date="2018" name="Nat. Commun.">
        <title>Extreme sensitivity to ultraviolet light in the fungal pathogen causing white-nose syndrome of bats.</title>
        <authorList>
            <person name="Palmer J.M."/>
            <person name="Drees K.P."/>
            <person name="Foster J.T."/>
            <person name="Lindner D.L."/>
        </authorList>
    </citation>
    <scope>NUCLEOTIDE SEQUENCE [LARGE SCALE GENOMIC DNA]</scope>
    <source>
        <strain evidence="16">UAMH 10579</strain>
    </source>
</reference>
<feature type="binding site" evidence="11">
    <location>
        <begin position="28"/>
        <end position="35"/>
    </location>
    <ligand>
        <name>ATP</name>
        <dbReference type="ChEBI" id="CHEBI:30616"/>
    </ligand>
</feature>
<dbReference type="Gene3D" id="1.10.486.10">
    <property type="entry name" value="PCRA, domain 4"/>
    <property type="match status" value="1"/>
</dbReference>
<feature type="domain" description="UvrD-like helicase ATP-binding" evidence="13">
    <location>
        <begin position="7"/>
        <end position="281"/>
    </location>
</feature>
<dbReference type="PROSITE" id="PS51198">
    <property type="entry name" value="UVRD_HELICASE_ATP_BIND"/>
    <property type="match status" value="1"/>
</dbReference>
<keyword evidence="7" id="KW-0413">Isomerase</keyword>
<feature type="region of interest" description="Disordered" evidence="12">
    <location>
        <begin position="774"/>
        <end position="823"/>
    </location>
</feature>
<organism evidence="15 16">
    <name type="scientific">Pseudogymnoascus verrucosus</name>
    <dbReference type="NCBI Taxonomy" id="342668"/>
    <lineage>
        <taxon>Eukaryota</taxon>
        <taxon>Fungi</taxon>
        <taxon>Dikarya</taxon>
        <taxon>Ascomycota</taxon>
        <taxon>Pezizomycotina</taxon>
        <taxon>Leotiomycetes</taxon>
        <taxon>Thelebolales</taxon>
        <taxon>Thelebolaceae</taxon>
        <taxon>Pseudogymnoascus</taxon>
    </lineage>
</organism>
<feature type="region of interest" description="Disordered" evidence="12">
    <location>
        <begin position="898"/>
        <end position="996"/>
    </location>
</feature>
<accession>A0A1B8G9X6</accession>
<comment type="similarity">
    <text evidence="1">Belongs to the helicase family. UvrD subfamily.</text>
</comment>
<evidence type="ECO:0000256" key="12">
    <source>
        <dbReference type="SAM" id="MobiDB-lite"/>
    </source>
</evidence>
<dbReference type="CDD" id="cd18807">
    <property type="entry name" value="SF1_C_UvrD"/>
    <property type="match status" value="1"/>
</dbReference>
<dbReference type="EC" id="5.6.2.4" evidence="9"/>
<feature type="compositionally biased region" description="Polar residues" evidence="12">
    <location>
        <begin position="935"/>
        <end position="954"/>
    </location>
</feature>
<gene>
    <name evidence="15" type="ORF">VE01_09809</name>
</gene>
<keyword evidence="16" id="KW-1185">Reference proteome</keyword>
<dbReference type="Gene3D" id="1.10.10.160">
    <property type="match status" value="1"/>
</dbReference>
<dbReference type="RefSeq" id="XP_018126378.1">
    <property type="nucleotide sequence ID" value="XM_018279218.2"/>
</dbReference>
<dbReference type="CDD" id="cd17932">
    <property type="entry name" value="DEXQc_UvrD"/>
    <property type="match status" value="1"/>
</dbReference>
<evidence type="ECO:0000256" key="1">
    <source>
        <dbReference type="ARBA" id="ARBA00009922"/>
    </source>
</evidence>
<evidence type="ECO:0000256" key="3">
    <source>
        <dbReference type="ARBA" id="ARBA00022801"/>
    </source>
</evidence>
<keyword evidence="5 11" id="KW-0067">ATP-binding</keyword>
<dbReference type="PROSITE" id="PS51217">
    <property type="entry name" value="UVRD_HELICASE_CTER"/>
    <property type="match status" value="1"/>
</dbReference>
<evidence type="ECO:0000256" key="9">
    <source>
        <dbReference type="ARBA" id="ARBA00034808"/>
    </source>
</evidence>
<dbReference type="PANTHER" id="PTHR11070">
    <property type="entry name" value="UVRD / RECB / PCRA DNA HELICASE FAMILY MEMBER"/>
    <property type="match status" value="1"/>
</dbReference>
<evidence type="ECO:0000256" key="2">
    <source>
        <dbReference type="ARBA" id="ARBA00022741"/>
    </source>
</evidence>
<dbReference type="GO" id="GO:0005524">
    <property type="term" value="F:ATP binding"/>
    <property type="evidence" value="ECO:0007669"/>
    <property type="project" value="UniProtKB-UniRule"/>
</dbReference>
<dbReference type="InterPro" id="IPR013986">
    <property type="entry name" value="DExx_box_DNA_helicase_dom_sf"/>
</dbReference>
<dbReference type="PANTHER" id="PTHR11070:SF2">
    <property type="entry name" value="ATP-DEPENDENT DNA HELICASE SRS2"/>
    <property type="match status" value="1"/>
</dbReference>
<evidence type="ECO:0000256" key="5">
    <source>
        <dbReference type="ARBA" id="ARBA00022840"/>
    </source>
</evidence>
<protein>
    <recommendedName>
        <fullName evidence="9">DNA 3'-5' helicase</fullName>
        <ecNumber evidence="9">5.6.2.4</ecNumber>
    </recommendedName>
</protein>
<proteinExistence type="inferred from homology"/>
<keyword evidence="3 11" id="KW-0378">Hydrolase</keyword>
<dbReference type="Pfam" id="PF13361">
    <property type="entry name" value="UvrD_C"/>
    <property type="match status" value="1"/>
</dbReference>
<dbReference type="GO" id="GO:0003677">
    <property type="term" value="F:DNA binding"/>
    <property type="evidence" value="ECO:0007669"/>
    <property type="project" value="UniProtKB-KW"/>
</dbReference>
<comment type="catalytic activity">
    <reaction evidence="10">
        <text>ATP + H2O = ADP + phosphate + H(+)</text>
        <dbReference type="Rhea" id="RHEA:13065"/>
        <dbReference type="ChEBI" id="CHEBI:15377"/>
        <dbReference type="ChEBI" id="CHEBI:15378"/>
        <dbReference type="ChEBI" id="CHEBI:30616"/>
        <dbReference type="ChEBI" id="CHEBI:43474"/>
        <dbReference type="ChEBI" id="CHEBI:456216"/>
        <dbReference type="EC" id="5.6.2.4"/>
    </reaction>
</comment>
<reference evidence="15 16" key="1">
    <citation type="submission" date="2016-03" db="EMBL/GenBank/DDBJ databases">
        <title>Comparative genomics of Pseudogymnoascus destructans, the fungus causing white-nose syndrome of bats.</title>
        <authorList>
            <person name="Palmer J.M."/>
            <person name="Drees K.P."/>
            <person name="Foster J.T."/>
            <person name="Lindner D.L."/>
        </authorList>
    </citation>
    <scope>NUCLEOTIDE SEQUENCE [LARGE SCALE GENOMIC DNA]</scope>
    <source>
        <strain evidence="15 16">UAMH 10579</strain>
    </source>
</reference>
<evidence type="ECO:0000313" key="16">
    <source>
        <dbReference type="Proteomes" id="UP000091956"/>
    </source>
</evidence>
<dbReference type="Gene3D" id="3.40.50.300">
    <property type="entry name" value="P-loop containing nucleotide triphosphate hydrolases"/>
    <property type="match status" value="2"/>
</dbReference>
<dbReference type="EMBL" id="KV460264">
    <property type="protein sequence ID" value="OBT92645.1"/>
    <property type="molecule type" value="Genomic_DNA"/>
</dbReference>
<dbReference type="AlphaFoldDB" id="A0A1B8G9X6"/>
<evidence type="ECO:0000256" key="4">
    <source>
        <dbReference type="ARBA" id="ARBA00022806"/>
    </source>
</evidence>
<evidence type="ECO:0000259" key="14">
    <source>
        <dbReference type="PROSITE" id="PS51217"/>
    </source>
</evidence>
<dbReference type="InterPro" id="IPR014016">
    <property type="entry name" value="UvrD-like_ATP-bd"/>
</dbReference>
<sequence length="996" mass="110675">MSTTLLSNLNESQRDAVSSPAQQLAILAGPGSGKTHTLTSRVAWLLASGLQAQNIIVATFTKKAAKEMQERIGKLLGDDREQKLILGTFHSISVRYLRSYGYLIGIKKGFGVADQHDSETIIKRIIKKNNFMADPKATKNKISGRKAKGGWGEKMEKAMKSNNKEVQQIDAIYTEYEATLKRANLLDFDDLLLRCVDLLRDHPQCVSNIEAVLIDEFQDTNLVQFDLMRLMAASRKKVTIVGDPDQSIYGFRSAEVKNYLSLLRQYPDTITISLEENYRSSGAILAASLKIIQQDTSRINKSLLATHTVGTRPVLRTLESAEVEGDWIMHEIRRCVTLTGDLITYGDVAILLRSAYLSRHIETYLGKAGVPYRMVGGRAFYDRVEVRLILYYLRVISNPADNNAFAEVVNLPKRGVGDVTVKSLIEEADQKRMSIWELMENGPLATGLSAKARNGISRFMKIIKDARKMLSDEEGHTIASLMKHVIEAVELEDYLKKTYPEEEDYQSRLENVKEILALAEEADDPESPDYNDEPLPEVDGLEQNELSTPLSNFLAKISLATDKRAKDAEGEDKPRVTISTIHAAKGLEWPVVFIPGAYDGSIPNGRADDTDEERRLLYVGMTRAKALLYVSYPLIDSRRESTRPSNFLTPTSLLLHFGQKGPSFSKQNVVPDIAAILRLEVPKITFTPDELPLPSQEDDLWPEDGTAKARPPKTWDQWDGTAQYGEPRKSLAHDRPLIDKRNMEPWKPSYTTTMTITPAFSTAAAVLREQPVNLGGAGSAKRPYTFDDDEVVDKKSTKRSTKRPDGQPSLAAYFGKPQNSKANEPATTITAARQTHTTQPSVSLPRLNHRATLSQRGNPRTAIPAQIAPYVPPTICPTLSRHRIGGTTSTATNRRNIRAFTPPESNGSKYIFLSSSPPRPEPGRKEREAPRLPMPSNSINSIVTTAARSASLHTTTEDRARAQPGRKSYGARMGMGGWEKRMGGSGSWKPPSMADR</sequence>
<dbReference type="InterPro" id="IPR027417">
    <property type="entry name" value="P-loop_NTPase"/>
</dbReference>
<comment type="catalytic activity">
    <reaction evidence="8">
        <text>Couples ATP hydrolysis with the unwinding of duplex DNA by translocating in the 3'-5' direction.</text>
        <dbReference type="EC" id="5.6.2.4"/>
    </reaction>
</comment>
<evidence type="ECO:0000313" key="15">
    <source>
        <dbReference type="EMBL" id="OBT92645.1"/>
    </source>
</evidence>
<dbReference type="InterPro" id="IPR000212">
    <property type="entry name" value="DNA_helicase_UvrD/REP"/>
</dbReference>
<dbReference type="GeneID" id="28843195"/>
<name>A0A1B8G9X6_9PEZI</name>
<evidence type="ECO:0000256" key="6">
    <source>
        <dbReference type="ARBA" id="ARBA00023125"/>
    </source>
</evidence>
<dbReference type="GO" id="GO:0005634">
    <property type="term" value="C:nucleus"/>
    <property type="evidence" value="ECO:0007669"/>
    <property type="project" value="TreeGrafter"/>
</dbReference>
<dbReference type="GO" id="GO:0043138">
    <property type="term" value="F:3'-5' DNA helicase activity"/>
    <property type="evidence" value="ECO:0007669"/>
    <property type="project" value="UniProtKB-EC"/>
</dbReference>
<dbReference type="GO" id="GO:0000725">
    <property type="term" value="P:recombinational repair"/>
    <property type="evidence" value="ECO:0007669"/>
    <property type="project" value="TreeGrafter"/>
</dbReference>
<dbReference type="InterPro" id="IPR014017">
    <property type="entry name" value="DNA_helicase_UvrD-like_C"/>
</dbReference>
<keyword evidence="6" id="KW-0238">DNA-binding</keyword>
<dbReference type="OrthoDB" id="1470711at2759"/>
<feature type="region of interest" description="Disordered" evidence="12">
    <location>
        <begin position="690"/>
        <end position="729"/>
    </location>
</feature>
<dbReference type="SUPFAM" id="SSF52540">
    <property type="entry name" value="P-loop containing nucleoside triphosphate hydrolases"/>
    <property type="match status" value="1"/>
</dbReference>
<evidence type="ECO:0000259" key="13">
    <source>
        <dbReference type="PROSITE" id="PS51198"/>
    </source>
</evidence>
<evidence type="ECO:0000256" key="11">
    <source>
        <dbReference type="PROSITE-ProRule" id="PRU00560"/>
    </source>
</evidence>
<evidence type="ECO:0000256" key="10">
    <source>
        <dbReference type="ARBA" id="ARBA00048988"/>
    </source>
</evidence>
<evidence type="ECO:0000256" key="7">
    <source>
        <dbReference type="ARBA" id="ARBA00023235"/>
    </source>
</evidence>
<evidence type="ECO:0000256" key="8">
    <source>
        <dbReference type="ARBA" id="ARBA00034617"/>
    </source>
</evidence>
<dbReference type="Pfam" id="PF00580">
    <property type="entry name" value="UvrD-helicase"/>
    <property type="match status" value="1"/>
</dbReference>
<keyword evidence="4 11" id="KW-0347">Helicase</keyword>